<organism evidence="3 4">
    <name type="scientific">Corallococcus coralloides</name>
    <name type="common">Myxococcus coralloides</name>
    <dbReference type="NCBI Taxonomy" id="184914"/>
    <lineage>
        <taxon>Bacteria</taxon>
        <taxon>Pseudomonadati</taxon>
        <taxon>Myxococcota</taxon>
        <taxon>Myxococcia</taxon>
        <taxon>Myxococcales</taxon>
        <taxon>Cystobacterineae</taxon>
        <taxon>Myxococcaceae</taxon>
        <taxon>Corallococcus</taxon>
    </lineage>
</organism>
<dbReference type="CDD" id="cd00431">
    <property type="entry name" value="cysteine_hydrolases"/>
    <property type="match status" value="1"/>
</dbReference>
<evidence type="ECO:0000259" key="2">
    <source>
        <dbReference type="Pfam" id="PF00857"/>
    </source>
</evidence>
<gene>
    <name evidence="3" type="primary">entB</name>
    <name evidence="3" type="ORF">EJ065_0210</name>
</gene>
<dbReference type="EMBL" id="CP034669">
    <property type="protein sequence ID" value="QAT81819.1"/>
    <property type="molecule type" value="Genomic_DNA"/>
</dbReference>
<reference evidence="3 4" key="1">
    <citation type="submission" date="2018-12" db="EMBL/GenBank/DDBJ databases">
        <title>Complete Genome Sequence of the Corallopyronin A producing Myxobacterium Corallococcus coralloides B035.</title>
        <authorList>
            <person name="Bouhired S.M."/>
            <person name="Rupp O."/>
            <person name="Blom J."/>
            <person name="Schaeberle T.F."/>
            <person name="Kehraus S."/>
            <person name="Schiefer A."/>
            <person name="Pfarr K."/>
            <person name="Goesmann A."/>
            <person name="Hoerauf A."/>
            <person name="Koenig G.M."/>
        </authorList>
    </citation>
    <scope>NUCLEOTIDE SEQUENCE [LARGE SCALE GENOMIC DNA]</scope>
    <source>
        <strain evidence="3 4">B035</strain>
    </source>
</reference>
<keyword evidence="1" id="KW-0378">Hydrolase</keyword>
<feature type="domain" description="Isochorismatase-like" evidence="2">
    <location>
        <begin position="34"/>
        <end position="205"/>
    </location>
</feature>
<protein>
    <submittedName>
        <fullName evidence="3">Isochorismatase</fullName>
    </submittedName>
</protein>
<evidence type="ECO:0000313" key="4">
    <source>
        <dbReference type="Proteomes" id="UP000288758"/>
    </source>
</evidence>
<evidence type="ECO:0000313" key="3">
    <source>
        <dbReference type="EMBL" id="QAT81819.1"/>
    </source>
</evidence>
<dbReference type="InterPro" id="IPR036380">
    <property type="entry name" value="Isochorismatase-like_sf"/>
</dbReference>
<dbReference type="GO" id="GO:0016787">
    <property type="term" value="F:hydrolase activity"/>
    <property type="evidence" value="ECO:0007669"/>
    <property type="project" value="UniProtKB-KW"/>
</dbReference>
<dbReference type="PANTHER" id="PTHR43540">
    <property type="entry name" value="PEROXYUREIDOACRYLATE/UREIDOACRYLATE AMIDOHYDROLASE-RELATED"/>
    <property type="match status" value="1"/>
</dbReference>
<name>A0A410RJ05_CORCK</name>
<dbReference type="Proteomes" id="UP000288758">
    <property type="component" value="Chromosome"/>
</dbReference>
<dbReference type="InterPro" id="IPR000868">
    <property type="entry name" value="Isochorismatase-like_dom"/>
</dbReference>
<dbReference type="Pfam" id="PF00857">
    <property type="entry name" value="Isochorismatase"/>
    <property type="match status" value="1"/>
</dbReference>
<proteinExistence type="predicted"/>
<dbReference type="Gene3D" id="3.40.50.850">
    <property type="entry name" value="Isochorismatase-like"/>
    <property type="match status" value="1"/>
</dbReference>
<sequence length="214" mass="23032">MRPSIPDPENRVSHPTIRTILGASAPDSLDPFSTALLVIDFQEEYFSGKLPIPDGTRALNNARRLIAFADRHKLPVFHVWHVSPSGAPVFAHDSATVFCHKDLQPAAHHKVVKKNHISVFQGTELHHELQISRIKTLIISGLMTHACVSGAARDAVPLGYNVIVADDASATRDIDAPGGGTLPHDVLHKSALVTIADTFGAVMGTSAIVNLDVR</sequence>
<dbReference type="PANTHER" id="PTHR43540:SF15">
    <property type="entry name" value="BLR5631 PROTEIN"/>
    <property type="match status" value="1"/>
</dbReference>
<dbReference type="AlphaFoldDB" id="A0A410RJ05"/>
<dbReference type="SUPFAM" id="SSF52499">
    <property type="entry name" value="Isochorismatase-like hydrolases"/>
    <property type="match status" value="1"/>
</dbReference>
<evidence type="ECO:0000256" key="1">
    <source>
        <dbReference type="ARBA" id="ARBA00022801"/>
    </source>
</evidence>
<dbReference type="InterPro" id="IPR050272">
    <property type="entry name" value="Isochorismatase-like_hydrls"/>
</dbReference>
<accession>A0A410RJ05</accession>